<evidence type="ECO:0000256" key="1">
    <source>
        <dbReference type="ARBA" id="ARBA00004141"/>
    </source>
</evidence>
<evidence type="ECO:0000259" key="7">
    <source>
        <dbReference type="Pfam" id="PF00892"/>
    </source>
</evidence>
<protein>
    <submittedName>
        <fullName evidence="8">DMT family transporter</fullName>
    </submittedName>
</protein>
<feature type="transmembrane region" description="Helical" evidence="6">
    <location>
        <begin position="35"/>
        <end position="53"/>
    </location>
</feature>
<sequence length="306" mass="31951">MEANVRWAAITAIAPIAFGSTYYVTSHTLPADHPFYGGVLRALPAGLLLLLIARQLPKGSWWWRSLVLGALNFGAFFTLIYITAQLLPTSIASTTMATSSVMLMLLAWPLLAERPQILSVIGAVVGISGVAVMLLGEGSGIDYRGVLASLAAMTLTSLGAILTKRWSPDVNILALTSWQLIYGGLIILPVAIAVEGAPPALTPERLAGYGYVTVVATALGFTLWFNGLKRLNAATVGLIGLLNPVSGVVLGVLLASEPFGPKQIAGVTLVIVGILLGQPIARRLILGERPQAPATSQAPAVSGRVA</sequence>
<accession>A0A9X1SUY9</accession>
<reference evidence="8" key="1">
    <citation type="submission" date="2021-11" db="EMBL/GenBank/DDBJ databases">
        <title>Streptomyces corallinus and Kineosporia corallina sp. nov., two new coral-derived marine actinobacteria.</title>
        <authorList>
            <person name="Buangrab K."/>
            <person name="Sutthacheep M."/>
            <person name="Yeemin T."/>
            <person name="Harunari E."/>
            <person name="Igarashi Y."/>
            <person name="Sripreechasak P."/>
            <person name="Kanchanasin P."/>
            <person name="Tanasupawat S."/>
            <person name="Phongsopitanun W."/>
        </authorList>
    </citation>
    <scope>NUCLEOTIDE SEQUENCE</scope>
    <source>
        <strain evidence="8">JCM 31032</strain>
    </source>
</reference>
<feature type="transmembrane region" description="Helical" evidence="6">
    <location>
        <begin position="141"/>
        <end position="163"/>
    </location>
</feature>
<keyword evidence="3 6" id="KW-0812">Transmembrane</keyword>
<feature type="transmembrane region" description="Helical" evidence="6">
    <location>
        <begin position="170"/>
        <end position="194"/>
    </location>
</feature>
<feature type="domain" description="EamA" evidence="7">
    <location>
        <begin position="144"/>
        <end position="276"/>
    </location>
</feature>
<keyword evidence="5 6" id="KW-0472">Membrane</keyword>
<dbReference type="Pfam" id="PF00892">
    <property type="entry name" value="EamA"/>
    <property type="match status" value="2"/>
</dbReference>
<feature type="domain" description="EamA" evidence="7">
    <location>
        <begin position="8"/>
        <end position="134"/>
    </location>
</feature>
<dbReference type="EMBL" id="JAJOMB010000011">
    <property type="protein sequence ID" value="MCD5313284.1"/>
    <property type="molecule type" value="Genomic_DNA"/>
</dbReference>
<dbReference type="GO" id="GO:0016020">
    <property type="term" value="C:membrane"/>
    <property type="evidence" value="ECO:0007669"/>
    <property type="project" value="UniProtKB-SubCell"/>
</dbReference>
<gene>
    <name evidence="8" type="ORF">LR394_20460</name>
</gene>
<dbReference type="SUPFAM" id="SSF103481">
    <property type="entry name" value="Multidrug resistance efflux transporter EmrE"/>
    <property type="match status" value="2"/>
</dbReference>
<dbReference type="Proteomes" id="UP001138997">
    <property type="component" value="Unassembled WGS sequence"/>
</dbReference>
<feature type="transmembrane region" description="Helical" evidence="6">
    <location>
        <begin position="262"/>
        <end position="281"/>
    </location>
</feature>
<feature type="transmembrane region" description="Helical" evidence="6">
    <location>
        <begin position="233"/>
        <end position="256"/>
    </location>
</feature>
<evidence type="ECO:0000313" key="9">
    <source>
        <dbReference type="Proteomes" id="UP001138997"/>
    </source>
</evidence>
<dbReference type="AlphaFoldDB" id="A0A9X1SUY9"/>
<evidence type="ECO:0000256" key="3">
    <source>
        <dbReference type="ARBA" id="ARBA00022692"/>
    </source>
</evidence>
<dbReference type="InterPro" id="IPR037185">
    <property type="entry name" value="EmrE-like"/>
</dbReference>
<evidence type="ECO:0000256" key="6">
    <source>
        <dbReference type="SAM" id="Phobius"/>
    </source>
</evidence>
<dbReference type="RefSeq" id="WP_231444337.1">
    <property type="nucleotide sequence ID" value="NZ_JAJOMB010000011.1"/>
</dbReference>
<keyword evidence="9" id="KW-1185">Reference proteome</keyword>
<proteinExistence type="inferred from homology"/>
<name>A0A9X1SUY9_9ACTN</name>
<organism evidence="8 9">
    <name type="scientific">Kineosporia babensis</name>
    <dbReference type="NCBI Taxonomy" id="499548"/>
    <lineage>
        <taxon>Bacteria</taxon>
        <taxon>Bacillati</taxon>
        <taxon>Actinomycetota</taxon>
        <taxon>Actinomycetes</taxon>
        <taxon>Kineosporiales</taxon>
        <taxon>Kineosporiaceae</taxon>
        <taxon>Kineosporia</taxon>
    </lineage>
</organism>
<keyword evidence="4 6" id="KW-1133">Transmembrane helix</keyword>
<feature type="transmembrane region" description="Helical" evidence="6">
    <location>
        <begin position="206"/>
        <end position="226"/>
    </location>
</feature>
<evidence type="ECO:0000256" key="2">
    <source>
        <dbReference type="ARBA" id="ARBA00007362"/>
    </source>
</evidence>
<evidence type="ECO:0000256" key="5">
    <source>
        <dbReference type="ARBA" id="ARBA00023136"/>
    </source>
</evidence>
<dbReference type="PANTHER" id="PTHR32322">
    <property type="entry name" value="INNER MEMBRANE TRANSPORTER"/>
    <property type="match status" value="1"/>
</dbReference>
<evidence type="ECO:0000256" key="4">
    <source>
        <dbReference type="ARBA" id="ARBA00022989"/>
    </source>
</evidence>
<dbReference type="Gene3D" id="1.10.3730.20">
    <property type="match status" value="1"/>
</dbReference>
<dbReference type="InterPro" id="IPR000620">
    <property type="entry name" value="EamA_dom"/>
</dbReference>
<feature type="transmembrane region" description="Helical" evidence="6">
    <location>
        <begin position="65"/>
        <end position="84"/>
    </location>
</feature>
<feature type="transmembrane region" description="Helical" evidence="6">
    <location>
        <begin position="117"/>
        <end position="135"/>
    </location>
</feature>
<dbReference type="PANTHER" id="PTHR32322:SF2">
    <property type="entry name" value="EAMA DOMAIN-CONTAINING PROTEIN"/>
    <property type="match status" value="1"/>
</dbReference>
<dbReference type="InterPro" id="IPR050638">
    <property type="entry name" value="AA-Vitamin_Transporters"/>
</dbReference>
<comment type="similarity">
    <text evidence="2">Belongs to the EamA transporter family.</text>
</comment>
<feature type="transmembrane region" description="Helical" evidence="6">
    <location>
        <begin position="90"/>
        <end position="110"/>
    </location>
</feature>
<comment type="caution">
    <text evidence="8">The sequence shown here is derived from an EMBL/GenBank/DDBJ whole genome shotgun (WGS) entry which is preliminary data.</text>
</comment>
<comment type="subcellular location">
    <subcellularLocation>
        <location evidence="1">Membrane</location>
        <topology evidence="1">Multi-pass membrane protein</topology>
    </subcellularLocation>
</comment>
<evidence type="ECO:0000313" key="8">
    <source>
        <dbReference type="EMBL" id="MCD5313284.1"/>
    </source>
</evidence>